<dbReference type="AlphaFoldDB" id="A0A8T3CSX8"/>
<evidence type="ECO:0000256" key="2">
    <source>
        <dbReference type="ARBA" id="ARBA00022786"/>
    </source>
</evidence>
<feature type="compositionally biased region" description="Polar residues" evidence="4">
    <location>
        <begin position="894"/>
        <end position="903"/>
    </location>
</feature>
<feature type="compositionally biased region" description="Basic and acidic residues" evidence="4">
    <location>
        <begin position="523"/>
        <end position="540"/>
    </location>
</feature>
<evidence type="ECO:0000313" key="7">
    <source>
        <dbReference type="Proteomes" id="UP000829720"/>
    </source>
</evidence>
<dbReference type="PANTHER" id="PTHR22975">
    <property type="entry name" value="UBIQUITIN SPECIFIC PROTEINASE"/>
    <property type="match status" value="1"/>
</dbReference>
<dbReference type="InterPro" id="IPR052398">
    <property type="entry name" value="Ubiquitin_hydrolase_53/54"/>
</dbReference>
<feature type="compositionally biased region" description="Low complexity" evidence="4">
    <location>
        <begin position="806"/>
        <end position="827"/>
    </location>
</feature>
<feature type="region of interest" description="Disordered" evidence="4">
    <location>
        <begin position="373"/>
        <end position="683"/>
    </location>
</feature>
<feature type="compositionally biased region" description="Polar residues" evidence="4">
    <location>
        <begin position="435"/>
        <end position="458"/>
    </location>
</feature>
<evidence type="ECO:0000259" key="5">
    <source>
        <dbReference type="PROSITE" id="PS50235"/>
    </source>
</evidence>
<name>A0A8T3CSX8_9TELE</name>
<feature type="compositionally biased region" description="Low complexity" evidence="4">
    <location>
        <begin position="1045"/>
        <end position="1057"/>
    </location>
</feature>
<comment type="similarity">
    <text evidence="1">Belongs to the peptidase C19 family.</text>
</comment>
<comment type="caution">
    <text evidence="6">The sequence shown here is derived from an EMBL/GenBank/DDBJ whole genome shotgun (WGS) entry which is preliminary data.</text>
</comment>
<feature type="compositionally biased region" description="Low complexity" evidence="4">
    <location>
        <begin position="643"/>
        <end position="656"/>
    </location>
</feature>
<dbReference type="InterPro" id="IPR038765">
    <property type="entry name" value="Papain-like_cys_pep_sf"/>
</dbReference>
<feature type="region of interest" description="Disordered" evidence="4">
    <location>
        <begin position="803"/>
        <end position="987"/>
    </location>
</feature>
<reference evidence="6" key="1">
    <citation type="submission" date="2021-01" db="EMBL/GenBank/DDBJ databases">
        <authorList>
            <person name="Zahm M."/>
            <person name="Roques C."/>
            <person name="Cabau C."/>
            <person name="Klopp C."/>
            <person name="Donnadieu C."/>
            <person name="Jouanno E."/>
            <person name="Lampietro C."/>
            <person name="Louis A."/>
            <person name="Herpin A."/>
            <person name="Echchiki A."/>
            <person name="Berthelot C."/>
            <person name="Parey E."/>
            <person name="Roest-Crollius H."/>
            <person name="Braasch I."/>
            <person name="Postlethwait J."/>
            <person name="Bobe J."/>
            <person name="Montfort J."/>
            <person name="Bouchez O."/>
            <person name="Begum T."/>
            <person name="Mejri S."/>
            <person name="Adams A."/>
            <person name="Chen W.-J."/>
            <person name="Guiguen Y."/>
        </authorList>
    </citation>
    <scope>NUCLEOTIDE SEQUENCE</scope>
    <source>
        <tissue evidence="6">Blood</tissue>
    </source>
</reference>
<feature type="compositionally biased region" description="Basic and acidic residues" evidence="4">
    <location>
        <begin position="624"/>
        <end position="636"/>
    </location>
</feature>
<dbReference type="SUPFAM" id="SSF54001">
    <property type="entry name" value="Cysteine proteinases"/>
    <property type="match status" value="1"/>
</dbReference>
<evidence type="ECO:0000256" key="4">
    <source>
        <dbReference type="SAM" id="MobiDB-lite"/>
    </source>
</evidence>
<dbReference type="FunFam" id="3.90.70.10:FF:000041">
    <property type="entry name" value="Inactive ubiquitin carboxyl-terminal hydrolase 53"/>
    <property type="match status" value="1"/>
</dbReference>
<feature type="compositionally biased region" description="Low complexity" evidence="4">
    <location>
        <begin position="386"/>
        <end position="399"/>
    </location>
</feature>
<feature type="domain" description="USP" evidence="5">
    <location>
        <begin position="31"/>
        <end position="352"/>
    </location>
</feature>
<evidence type="ECO:0000256" key="1">
    <source>
        <dbReference type="ARBA" id="ARBA00009085"/>
    </source>
</evidence>
<proteinExistence type="inferred from homology"/>
<gene>
    <name evidence="6" type="ORF">AGOR_G00202450</name>
</gene>
<dbReference type="PANTHER" id="PTHR22975:SF5">
    <property type="entry name" value="INACTIVE UBIQUITIN CARBOXYL-TERMINAL HYDROLASE 54"/>
    <property type="match status" value="1"/>
</dbReference>
<feature type="compositionally biased region" description="Polar residues" evidence="4">
    <location>
        <begin position="414"/>
        <end position="423"/>
    </location>
</feature>
<dbReference type="InterPro" id="IPR028889">
    <property type="entry name" value="USP"/>
</dbReference>
<keyword evidence="7" id="KW-1185">Reference proteome</keyword>
<organism evidence="6 7">
    <name type="scientific">Albula goreensis</name>
    <dbReference type="NCBI Taxonomy" id="1534307"/>
    <lineage>
        <taxon>Eukaryota</taxon>
        <taxon>Metazoa</taxon>
        <taxon>Chordata</taxon>
        <taxon>Craniata</taxon>
        <taxon>Vertebrata</taxon>
        <taxon>Euteleostomi</taxon>
        <taxon>Actinopterygii</taxon>
        <taxon>Neopterygii</taxon>
        <taxon>Teleostei</taxon>
        <taxon>Albuliformes</taxon>
        <taxon>Albulidae</taxon>
        <taxon>Albula</taxon>
    </lineage>
</organism>
<feature type="compositionally biased region" description="Pro residues" evidence="4">
    <location>
        <begin position="581"/>
        <end position="596"/>
    </location>
</feature>
<protein>
    <recommendedName>
        <fullName evidence="5">USP domain-containing protein</fullName>
    </recommendedName>
</protein>
<dbReference type="Gene3D" id="3.90.70.10">
    <property type="entry name" value="Cysteine proteinases"/>
    <property type="match status" value="1"/>
</dbReference>
<evidence type="ECO:0000313" key="6">
    <source>
        <dbReference type="EMBL" id="KAI1887081.1"/>
    </source>
</evidence>
<accession>A0A8T3CSX8</accession>
<dbReference type="PROSITE" id="PS50235">
    <property type="entry name" value="USP_3"/>
    <property type="match status" value="1"/>
</dbReference>
<dbReference type="EMBL" id="JAERUA010000019">
    <property type="protein sequence ID" value="KAI1887081.1"/>
    <property type="molecule type" value="Genomic_DNA"/>
</dbReference>
<sequence length="1251" mass="137876">MSWKRNYFASGSSGLHGIFTPRTMTSIAPSKGLINEPGQNSCFLNSALQVLWHLDIFRRSFRQLTTHKCMEDSCIFCALKSIFAQFQFSSEKVLPSDALRSALAKTFQDEQRFQLGIMDDAAECFENLLMRIHFHISDETQEDICTAKHCIPHQKFAMTLFEQCVCNSCGATSDPLPFIQMVHYISTTSLCNQAVRMLECREKPTPDMFGELLRTASTMGDLRNCPSNCGEMLRIRRVLMNSPEIITIGLVWDSENSDLAEDVIHSLGTCLRLGDLFFRVTDDRAKQSELYLVGMVCYYGKHYSTFFFQTKIRKWMYFDDAHVKEIGPKWKDVVSRCIKGHYQPLLLLYADPRGTPVAQQDLPAHLDLHHCSKAGYDSEDSGREPSISSDTRTDSSADSYTHRHSRPHHESMASRFSSDSQGTVVCYPDDDDKGSQSSMDTTGETLKDQQTPRSTPKPCSSGRLRDFKDPSPMVHSRPLSSSSSSGVGSSEPGARAQDWEDESTSSESKSSSSGGRYRPAWRPRREALNIDSIFSRERPRQGGNGPMGASPLPEDAAEVAGVGAGLGAGGPPTPSSGVMERPPPPPPLRGLDPPPRLIQRMESGYESSERNSNSPISMDMPVIEAHRASTHREPVVKKPLTPVPSWRSVPKSKSSSAILQDVRPSAPSWNNSHFNLAGEGRSELDELQEEVARRARQQELQREREKEREAAMGFNPKPSKFMDLDELQHQGKGDSFERCLAEADSLLEQSLRLEQGSDQAAALCVCNQAVSKLRLAMHEGRTHTHSRTMTAETKLQKCMRRARGLQQRMQPQPQQQPQASLQEQPRPQQGPPSEQPGPVQVLLTTNQEGDWEADRDSAPGPPSPLHIKPLPTWPPWDQGEHQPPPSPKCRDASEPSNITQASSLHVRPLHKHKAASLPMLPQDHWGAEGEGSVPSELTRSCLPPPPPPPLPHQSLSQIPEHGSPRSSGAPVSPVLQDPKEKGCRFRGSPIPCWTPPRALPSHSSPGLAPLAPIHHCSSWSLDRPDSMVAPFCTLPDGHAPGHAGLPLLPHSTSSLPRRPSPPQEMTGPGPPATEEGRSGNVSQYYNAQHAPGRGRASPEEELSELDTLYQASLQAGYAPPWTPQSANSPAGGKPGPVAGRKLLSGMVAPGRSRTPTAEIERTVYRAPDCSSTRDYQHTVTSGYEAFEGDEESYSPENLRRVARSLSGTAIGARHQRLAVSRSFEVTRRSRSFWLCLTGVKLSPVKSTTVLH</sequence>
<feature type="region of interest" description="Disordered" evidence="4">
    <location>
        <begin position="1117"/>
        <end position="1139"/>
    </location>
</feature>
<feature type="compositionally biased region" description="Low complexity" evidence="4">
    <location>
        <begin position="480"/>
        <end position="490"/>
    </location>
</feature>
<dbReference type="OrthoDB" id="205782at2759"/>
<feature type="region of interest" description="Disordered" evidence="4">
    <location>
        <begin position="1036"/>
        <end position="1102"/>
    </location>
</feature>
<dbReference type="Proteomes" id="UP000829720">
    <property type="component" value="Unassembled WGS sequence"/>
</dbReference>
<dbReference type="CDD" id="cd02257">
    <property type="entry name" value="Peptidase_C19"/>
    <property type="match status" value="1"/>
</dbReference>
<dbReference type="GO" id="GO:0004843">
    <property type="term" value="F:cysteine-type deubiquitinase activity"/>
    <property type="evidence" value="ECO:0007669"/>
    <property type="project" value="InterPro"/>
</dbReference>
<dbReference type="Pfam" id="PF00443">
    <property type="entry name" value="UCH"/>
    <property type="match status" value="1"/>
</dbReference>
<keyword evidence="2" id="KW-0833">Ubl conjugation pathway</keyword>
<dbReference type="InterPro" id="IPR001394">
    <property type="entry name" value="Peptidase_C19_UCH"/>
</dbReference>
<dbReference type="GO" id="GO:0016579">
    <property type="term" value="P:protein deubiquitination"/>
    <property type="evidence" value="ECO:0007669"/>
    <property type="project" value="InterPro"/>
</dbReference>
<keyword evidence="3" id="KW-0378">Hydrolase</keyword>
<feature type="compositionally biased region" description="Pro residues" evidence="4">
    <location>
        <begin position="942"/>
        <end position="951"/>
    </location>
</feature>
<evidence type="ECO:0000256" key="3">
    <source>
        <dbReference type="ARBA" id="ARBA00022801"/>
    </source>
</evidence>